<protein>
    <submittedName>
        <fullName evidence="1">Uncharacterized protein</fullName>
    </submittedName>
</protein>
<evidence type="ECO:0000313" key="2">
    <source>
        <dbReference type="Proteomes" id="UP000678393"/>
    </source>
</evidence>
<name>A0A8S3ZGV6_9EUPU</name>
<comment type="caution">
    <text evidence="1">The sequence shown here is derived from an EMBL/GenBank/DDBJ whole genome shotgun (WGS) entry which is preliminary data.</text>
</comment>
<accession>A0A8S3ZGV6</accession>
<dbReference type="EMBL" id="CAJHNH020002497">
    <property type="protein sequence ID" value="CAG5126920.1"/>
    <property type="molecule type" value="Genomic_DNA"/>
</dbReference>
<feature type="non-terminal residue" evidence="1">
    <location>
        <position position="55"/>
    </location>
</feature>
<dbReference type="Proteomes" id="UP000678393">
    <property type="component" value="Unassembled WGS sequence"/>
</dbReference>
<sequence length="55" mass="6006">FPGQTDSRGRGGAVGDAEAKIDLGLPHITSEIMKVAVERHQKGLMHPHIYQILTQ</sequence>
<dbReference type="OrthoDB" id="10061469at2759"/>
<evidence type="ECO:0000313" key="1">
    <source>
        <dbReference type="EMBL" id="CAG5126920.1"/>
    </source>
</evidence>
<feature type="non-terminal residue" evidence="1">
    <location>
        <position position="1"/>
    </location>
</feature>
<dbReference type="AlphaFoldDB" id="A0A8S3ZGV6"/>
<organism evidence="1 2">
    <name type="scientific">Candidula unifasciata</name>
    <dbReference type="NCBI Taxonomy" id="100452"/>
    <lineage>
        <taxon>Eukaryota</taxon>
        <taxon>Metazoa</taxon>
        <taxon>Spiralia</taxon>
        <taxon>Lophotrochozoa</taxon>
        <taxon>Mollusca</taxon>
        <taxon>Gastropoda</taxon>
        <taxon>Heterobranchia</taxon>
        <taxon>Euthyneura</taxon>
        <taxon>Panpulmonata</taxon>
        <taxon>Eupulmonata</taxon>
        <taxon>Stylommatophora</taxon>
        <taxon>Helicina</taxon>
        <taxon>Helicoidea</taxon>
        <taxon>Geomitridae</taxon>
        <taxon>Candidula</taxon>
    </lineage>
</organism>
<keyword evidence="2" id="KW-1185">Reference proteome</keyword>
<reference evidence="1" key="1">
    <citation type="submission" date="2021-04" db="EMBL/GenBank/DDBJ databases">
        <authorList>
            <consortium name="Molecular Ecology Group"/>
        </authorList>
    </citation>
    <scope>NUCLEOTIDE SEQUENCE</scope>
</reference>
<proteinExistence type="predicted"/>
<gene>
    <name evidence="1" type="ORF">CUNI_LOCUS12478</name>
</gene>